<reference evidence="3" key="1">
    <citation type="submission" date="2021-01" db="EMBL/GenBank/DDBJ databases">
        <title>Whole genome shotgun sequence of Rhizocola hellebori NBRC 109834.</title>
        <authorList>
            <person name="Komaki H."/>
            <person name="Tamura T."/>
        </authorList>
    </citation>
    <scope>NUCLEOTIDE SEQUENCE</scope>
    <source>
        <strain evidence="3">NBRC 109834</strain>
    </source>
</reference>
<accession>A0A8J3VD12</accession>
<sequence length="339" mass="35675">MLRSVVMTLALSLAPGPAAVAHEWREVFSPDGTITQLYLPKQVDTAPSGLAALAADVTPLQQTGPSSQRFDLVFVGDGYTASQQSLFVSHATAKWNEVSAVEPFKKYKAYFNVWLVHVISASSGVDNDPTRGISRSTAMDMGFWCGGTERLLCVSQSKALGFAANAPAVDQVMALANSTKYGGAGYTSGGLATASGGNAQSGQVAIHEFGHSIGRLADEYFTAGRTYTGGEPTWINASKLTSAQMTAARTKWYAYIGRPTPDGGVIGTFQGANQYANGIYRPSDNSLMRSLGKPFNLVGLDAMDAAIAAKIVITAAPPDAPSWTDGSRDPAYAGGLRDR</sequence>
<name>A0A8J3VD12_9ACTN</name>
<evidence type="ECO:0000256" key="2">
    <source>
        <dbReference type="SAM" id="SignalP"/>
    </source>
</evidence>
<gene>
    <name evidence="3" type="ORF">Rhe02_01640</name>
</gene>
<protein>
    <recommendedName>
        <fullName evidence="5">IgA peptidase M64</fullName>
    </recommendedName>
</protein>
<evidence type="ECO:0000256" key="1">
    <source>
        <dbReference type="SAM" id="MobiDB-lite"/>
    </source>
</evidence>
<dbReference type="Proteomes" id="UP000612899">
    <property type="component" value="Unassembled WGS sequence"/>
</dbReference>
<dbReference type="Gene3D" id="3.40.390.10">
    <property type="entry name" value="Collagenase (Catalytic Domain)"/>
    <property type="match status" value="1"/>
</dbReference>
<dbReference type="EMBL" id="BONY01000001">
    <property type="protein sequence ID" value="GIH02097.1"/>
    <property type="molecule type" value="Genomic_DNA"/>
</dbReference>
<dbReference type="InterPro" id="IPR019026">
    <property type="entry name" value="Peptidase_M64_IgA"/>
</dbReference>
<dbReference type="InterPro" id="IPR024079">
    <property type="entry name" value="MetalloPept_cat_dom_sf"/>
</dbReference>
<keyword evidence="4" id="KW-1185">Reference proteome</keyword>
<dbReference type="Pfam" id="PF09471">
    <property type="entry name" value="Peptidase_M64"/>
    <property type="match status" value="2"/>
</dbReference>
<feature type="chain" id="PRO_5035319094" description="IgA peptidase M64" evidence="2">
    <location>
        <begin position="21"/>
        <end position="339"/>
    </location>
</feature>
<evidence type="ECO:0000313" key="3">
    <source>
        <dbReference type="EMBL" id="GIH02097.1"/>
    </source>
</evidence>
<organism evidence="3 4">
    <name type="scientific">Rhizocola hellebori</name>
    <dbReference type="NCBI Taxonomy" id="1392758"/>
    <lineage>
        <taxon>Bacteria</taxon>
        <taxon>Bacillati</taxon>
        <taxon>Actinomycetota</taxon>
        <taxon>Actinomycetes</taxon>
        <taxon>Micromonosporales</taxon>
        <taxon>Micromonosporaceae</taxon>
        <taxon>Rhizocola</taxon>
    </lineage>
</organism>
<evidence type="ECO:0008006" key="5">
    <source>
        <dbReference type="Google" id="ProtNLM"/>
    </source>
</evidence>
<comment type="caution">
    <text evidence="3">The sequence shown here is derived from an EMBL/GenBank/DDBJ whole genome shotgun (WGS) entry which is preliminary data.</text>
</comment>
<dbReference type="GO" id="GO:0008237">
    <property type="term" value="F:metallopeptidase activity"/>
    <property type="evidence" value="ECO:0007669"/>
    <property type="project" value="InterPro"/>
</dbReference>
<dbReference type="RefSeq" id="WP_203906036.1">
    <property type="nucleotide sequence ID" value="NZ_BONY01000001.1"/>
</dbReference>
<evidence type="ECO:0000313" key="4">
    <source>
        <dbReference type="Proteomes" id="UP000612899"/>
    </source>
</evidence>
<dbReference type="AlphaFoldDB" id="A0A8J3VD12"/>
<feature type="signal peptide" evidence="2">
    <location>
        <begin position="1"/>
        <end position="20"/>
    </location>
</feature>
<keyword evidence="2" id="KW-0732">Signal</keyword>
<feature type="region of interest" description="Disordered" evidence="1">
    <location>
        <begin position="319"/>
        <end position="339"/>
    </location>
</feature>
<proteinExistence type="predicted"/>